<dbReference type="InterPro" id="IPR038330">
    <property type="entry name" value="TspO/MBR-related_sf"/>
</dbReference>
<evidence type="ECO:0000313" key="2">
    <source>
        <dbReference type="EMBL" id="MFC4410166.1"/>
    </source>
</evidence>
<feature type="transmembrane region" description="Helical" evidence="1">
    <location>
        <begin position="135"/>
        <end position="158"/>
    </location>
</feature>
<feature type="transmembrane region" description="Helical" evidence="1">
    <location>
        <begin position="103"/>
        <end position="123"/>
    </location>
</feature>
<dbReference type="Proteomes" id="UP001595817">
    <property type="component" value="Unassembled WGS sequence"/>
</dbReference>
<evidence type="ECO:0000313" key="3">
    <source>
        <dbReference type="Proteomes" id="UP001595817"/>
    </source>
</evidence>
<dbReference type="EMBL" id="JBHSEC010000007">
    <property type="protein sequence ID" value="MFC4410166.1"/>
    <property type="molecule type" value="Genomic_DNA"/>
</dbReference>
<accession>A0ABV8X3S5</accession>
<feature type="transmembrane region" description="Helical" evidence="1">
    <location>
        <begin position="36"/>
        <end position="65"/>
    </location>
</feature>
<keyword evidence="3" id="KW-1185">Reference proteome</keyword>
<comment type="caution">
    <text evidence="2">The sequence shown here is derived from an EMBL/GenBank/DDBJ whole genome shotgun (WGS) entry which is preliminary data.</text>
</comment>
<evidence type="ECO:0000256" key="1">
    <source>
        <dbReference type="SAM" id="Phobius"/>
    </source>
</evidence>
<feature type="transmembrane region" description="Helical" evidence="1">
    <location>
        <begin position="215"/>
        <end position="235"/>
    </location>
</feature>
<sequence length="239" mass="27795">MPQILLMSIMLILLAAFNLAADLFKFNGHTTAELTNWLPVLITPVVVTYAIWIVLYALLAVWIYRLYKKRHDQSQKLTMRSILFSISCLLTITWNWFFHFELYFWTIIFQFAQLLSIFALYLTYGKLKSNWQDKLPISVFFSWSIMVCMFNVALALTYFEWSGWGISDPLWTVIFLTVAAAIALHFRYHYHDIAIVVIFVWTFLGIVLQNGIDELLVSAASLFLCGVMIFGILFIKKEA</sequence>
<dbReference type="Gene3D" id="1.20.1260.100">
    <property type="entry name" value="TspO/MBR protein"/>
    <property type="match status" value="1"/>
</dbReference>
<name>A0ABV8X3S5_9LACT</name>
<proteinExistence type="predicted"/>
<protein>
    <recommendedName>
        <fullName evidence="4">TspO and MBR related proteins</fullName>
    </recommendedName>
</protein>
<reference evidence="3" key="1">
    <citation type="journal article" date="2019" name="Int. J. Syst. Evol. Microbiol.">
        <title>The Global Catalogue of Microorganisms (GCM) 10K type strain sequencing project: providing services to taxonomists for standard genome sequencing and annotation.</title>
        <authorList>
            <consortium name="The Broad Institute Genomics Platform"/>
            <consortium name="The Broad Institute Genome Sequencing Center for Infectious Disease"/>
            <person name="Wu L."/>
            <person name="Ma J."/>
        </authorList>
    </citation>
    <scope>NUCLEOTIDE SEQUENCE [LARGE SCALE GENOMIC DNA]</scope>
    <source>
        <strain evidence="3">CCUG 59778</strain>
    </source>
</reference>
<feature type="transmembrane region" description="Helical" evidence="1">
    <location>
        <begin position="77"/>
        <end position="97"/>
    </location>
</feature>
<evidence type="ECO:0008006" key="4">
    <source>
        <dbReference type="Google" id="ProtNLM"/>
    </source>
</evidence>
<keyword evidence="1" id="KW-1133">Transmembrane helix</keyword>
<gene>
    <name evidence="2" type="ORF">ACFOZY_06895</name>
</gene>
<keyword evidence="1" id="KW-0812">Transmembrane</keyword>
<organism evidence="2 3">
    <name type="scientific">Chungangia koreensis</name>
    <dbReference type="NCBI Taxonomy" id="752657"/>
    <lineage>
        <taxon>Bacteria</taxon>
        <taxon>Bacillati</taxon>
        <taxon>Bacillota</taxon>
        <taxon>Bacilli</taxon>
        <taxon>Lactobacillales</taxon>
        <taxon>Chungangia</taxon>
    </lineage>
</organism>
<dbReference type="RefSeq" id="WP_378153702.1">
    <property type="nucleotide sequence ID" value="NZ_JBHSEC010000007.1"/>
</dbReference>
<feature type="transmembrane region" description="Helical" evidence="1">
    <location>
        <begin position="193"/>
        <end position="209"/>
    </location>
</feature>
<feature type="transmembrane region" description="Helical" evidence="1">
    <location>
        <begin position="170"/>
        <end position="186"/>
    </location>
</feature>
<keyword evidence="1" id="KW-0472">Membrane</keyword>